<evidence type="ECO:0000256" key="18">
    <source>
        <dbReference type="ARBA" id="ARBA00053070"/>
    </source>
</evidence>
<dbReference type="HAMAP" id="MF_00139">
    <property type="entry name" value="PurH"/>
    <property type="match status" value="1"/>
</dbReference>
<evidence type="ECO:0000256" key="4">
    <source>
        <dbReference type="ARBA" id="ARBA00004954"/>
    </source>
</evidence>
<dbReference type="Pfam" id="PF02142">
    <property type="entry name" value="MGS"/>
    <property type="match status" value="1"/>
</dbReference>
<evidence type="ECO:0000313" key="21">
    <source>
        <dbReference type="Proteomes" id="UP000694562"/>
    </source>
</evidence>
<evidence type="ECO:0000256" key="5">
    <source>
        <dbReference type="ARBA" id="ARBA00007667"/>
    </source>
</evidence>
<evidence type="ECO:0000256" key="1">
    <source>
        <dbReference type="ARBA" id="ARBA00000945"/>
    </source>
</evidence>
<dbReference type="GO" id="GO:0006189">
    <property type="term" value="P:'de novo' IMP biosynthetic process"/>
    <property type="evidence" value="ECO:0007669"/>
    <property type="project" value="UniProtKB-UniPathway"/>
</dbReference>
<dbReference type="InterPro" id="IPR016193">
    <property type="entry name" value="Cytidine_deaminase-like"/>
</dbReference>
<evidence type="ECO:0000256" key="14">
    <source>
        <dbReference type="ARBA" id="ARBA00032307"/>
    </source>
</evidence>
<dbReference type="SMART" id="SM00798">
    <property type="entry name" value="AICARFT_IMPCHas"/>
    <property type="match status" value="1"/>
</dbReference>
<dbReference type="PANTHER" id="PTHR11692">
    <property type="entry name" value="BIFUNCTIONAL PURINE BIOSYNTHESIS PROTEIN PURH"/>
    <property type="match status" value="1"/>
</dbReference>
<evidence type="ECO:0000256" key="16">
    <source>
        <dbReference type="ARBA" id="ARBA00047515"/>
    </source>
</evidence>
<dbReference type="InterPro" id="IPR024050">
    <property type="entry name" value="AICAR_Tfase_insert_dom_sf"/>
</dbReference>
<evidence type="ECO:0000256" key="11">
    <source>
        <dbReference type="ARBA" id="ARBA00022755"/>
    </source>
</evidence>
<dbReference type="InterPro" id="IPR002695">
    <property type="entry name" value="PurH-like"/>
</dbReference>
<dbReference type="SMART" id="SM00851">
    <property type="entry name" value="MGS"/>
    <property type="match status" value="1"/>
</dbReference>
<evidence type="ECO:0000256" key="13">
    <source>
        <dbReference type="ARBA" id="ARBA00023268"/>
    </source>
</evidence>
<dbReference type="EC" id="2.1.2.3" evidence="6"/>
<evidence type="ECO:0000256" key="3">
    <source>
        <dbReference type="ARBA" id="ARBA00004844"/>
    </source>
</evidence>
<evidence type="ECO:0000256" key="2">
    <source>
        <dbReference type="ARBA" id="ARBA00004514"/>
    </source>
</evidence>
<evidence type="ECO:0000256" key="12">
    <source>
        <dbReference type="ARBA" id="ARBA00022801"/>
    </source>
</evidence>
<keyword evidence="11" id="KW-0658">Purine biosynthesis</keyword>
<comment type="pathway">
    <text evidence="4">Purine metabolism; IMP biosynthesis via de novo pathway; 5-formamido-1-(5-phospho-D-ribosyl)imidazole-4-carboxamide from 5-amino-1-(5-phospho-D-ribosyl)imidazole-4-carboxamide (10-formyl THF route): step 1/1.</text>
</comment>
<dbReference type="Gene3D" id="3.40.140.20">
    <property type="match status" value="2"/>
</dbReference>
<dbReference type="Gene3D" id="3.40.50.1380">
    <property type="entry name" value="Methylglyoxal synthase-like domain"/>
    <property type="match status" value="1"/>
</dbReference>
<dbReference type="SUPFAM" id="SSF52335">
    <property type="entry name" value="Methylglyoxal synthase-like"/>
    <property type="match status" value="1"/>
</dbReference>
<keyword evidence="12" id="KW-0378">Hydrolase</keyword>
<dbReference type="Ensembl" id="ENSFTIT00000003071.1">
    <property type="protein sequence ID" value="ENSFTIP00000002932.1"/>
    <property type="gene ID" value="ENSFTIG00000002010.1"/>
</dbReference>
<comment type="pathway">
    <text evidence="3">Purine metabolism; IMP biosynthesis via de novo pathway; IMP from 5-formamido-1-(5-phospho-D-ribosyl)imidazole-4-carboxamide: step 1/1.</text>
</comment>
<comment type="subcellular location">
    <subcellularLocation>
        <location evidence="2">Cytoplasm</location>
        <location evidence="2">Cytosol</location>
    </subcellularLocation>
</comment>
<dbReference type="InterPro" id="IPR036914">
    <property type="entry name" value="MGS-like_dom_sf"/>
</dbReference>
<dbReference type="PANTHER" id="PTHR11692:SF0">
    <property type="entry name" value="BIFUNCTIONAL PURINE BIOSYNTHESIS PROTEIN ATIC"/>
    <property type="match status" value="1"/>
</dbReference>
<dbReference type="Pfam" id="PF01808">
    <property type="entry name" value="AICARFT_IMPCHas"/>
    <property type="match status" value="2"/>
</dbReference>
<dbReference type="SUPFAM" id="SSF53927">
    <property type="entry name" value="Cytidine deaminase-like"/>
    <property type="match status" value="1"/>
</dbReference>
<evidence type="ECO:0000256" key="17">
    <source>
        <dbReference type="ARBA" id="ARBA00048341"/>
    </source>
</evidence>
<comment type="similarity">
    <text evidence="5">Belongs to the PurH family.</text>
</comment>
<evidence type="ECO:0000256" key="6">
    <source>
        <dbReference type="ARBA" id="ARBA00012253"/>
    </source>
</evidence>
<dbReference type="EC" id="3.5.4.10" evidence="7"/>
<evidence type="ECO:0000256" key="7">
    <source>
        <dbReference type="ARBA" id="ARBA00012712"/>
    </source>
</evidence>
<accession>A0A8C4TYM7</accession>
<name>A0A8C4TYM7_FALTI</name>
<dbReference type="FunFam" id="3.40.140.20:FF:000003">
    <property type="entry name" value="Bifunctional purine biosynthesis protein"/>
    <property type="match status" value="1"/>
</dbReference>
<protein>
    <recommendedName>
        <fullName evidence="8">Bifunctional purine biosynthesis protein ATIC</fullName>
        <ecNumber evidence="6">2.1.2.3</ecNumber>
        <ecNumber evidence="7">3.5.4.10</ecNumber>
    </recommendedName>
    <alternativeName>
        <fullName evidence="14">AICAR transformylase/inosine monophosphate cyclohydrolase</fullName>
    </alternativeName>
</protein>
<dbReference type="InterPro" id="IPR011607">
    <property type="entry name" value="MGS-like_dom"/>
</dbReference>
<keyword evidence="10" id="KW-0808">Transferase</keyword>
<evidence type="ECO:0000256" key="10">
    <source>
        <dbReference type="ARBA" id="ARBA00022679"/>
    </source>
</evidence>
<organism evidence="20 21">
    <name type="scientific">Falco tinnunculus</name>
    <name type="common">Common kestrel</name>
    <dbReference type="NCBI Taxonomy" id="100819"/>
    <lineage>
        <taxon>Eukaryota</taxon>
        <taxon>Metazoa</taxon>
        <taxon>Chordata</taxon>
        <taxon>Craniata</taxon>
        <taxon>Vertebrata</taxon>
        <taxon>Euteleostomi</taxon>
        <taxon>Archelosauria</taxon>
        <taxon>Archosauria</taxon>
        <taxon>Dinosauria</taxon>
        <taxon>Saurischia</taxon>
        <taxon>Theropoda</taxon>
        <taxon>Coelurosauria</taxon>
        <taxon>Aves</taxon>
        <taxon>Neognathae</taxon>
        <taxon>Neoaves</taxon>
        <taxon>Telluraves</taxon>
        <taxon>Australaves</taxon>
        <taxon>Falconiformes</taxon>
        <taxon>Falconidae</taxon>
        <taxon>Falco</taxon>
    </lineage>
</organism>
<reference evidence="20" key="2">
    <citation type="submission" date="2025-09" db="UniProtKB">
        <authorList>
            <consortium name="Ensembl"/>
        </authorList>
    </citation>
    <scope>IDENTIFICATION</scope>
</reference>
<reference evidence="20" key="1">
    <citation type="submission" date="2025-08" db="UniProtKB">
        <authorList>
            <consortium name="Ensembl"/>
        </authorList>
    </citation>
    <scope>IDENTIFICATION</scope>
</reference>
<comment type="catalytic activity">
    <reaction evidence="16">
        <text>(6R)-10-formyltetrahydrofolate + 5-amino-1-(5-phospho-beta-D-ribosyl)imidazole-4-carboxamide = 5-formamido-1-(5-phospho-D-ribosyl)imidazole-4-carboxamide + (6S)-5,6,7,8-tetrahydrofolate</text>
        <dbReference type="Rhea" id="RHEA:22192"/>
        <dbReference type="ChEBI" id="CHEBI:57453"/>
        <dbReference type="ChEBI" id="CHEBI:58467"/>
        <dbReference type="ChEBI" id="CHEBI:58475"/>
        <dbReference type="ChEBI" id="CHEBI:195366"/>
        <dbReference type="EC" id="2.1.2.3"/>
    </reaction>
    <physiologicalReaction direction="left-to-right" evidence="16">
        <dbReference type="Rhea" id="RHEA:22193"/>
    </physiologicalReaction>
</comment>
<feature type="domain" description="MGS-like" evidence="19">
    <location>
        <begin position="1"/>
        <end position="147"/>
    </location>
</feature>
<sequence length="550" mass="59525">MAARQQLALLSVSDKTSLVEFAKSLNALGLGLIASGGTAKSLRDAGLPVRDVSDLTGFPEMLGGRVKTLHPAVHAGILARNIPEDKADMNKQDFSLVRVVVCNLYPFVKTVSSPNVTVQEAVEKIDIGGVALLRAAAKNHARVTVVCDPADYSAVAKEMATSKDKDTSTETRRHLALKAFTHTAQYDAAISDYFRKEYSKGVSQLPLRYGMNPHQSPAQLYTMRPKLPLTVVNGSPGFINLCDALNAWQLVKELKQALGIPAAASFKHVSPAGAAVGIPLSEEEAQVCMVHDFHKTLTPLASAYARSRGADRMSSFGDFIALSDTCDVATAKIISREVSDGVVAPGYEEEALKILAKKKNGGYCVLQLPESAVRDLIVASITVKYTQSNSVCYAKDGQVIGIGAGQQSRIHCTRLAGDKANNWWLRHHPRVLSMKFKAGVKRAEISNAIDQYVTGTIGEDDDLVKWQAMFEEVPAQLTEVEKKQWIAKLAAVSLSSDAFFPFRDNVDRAKRSGVQFIAAPSGSAADEVVIEACNELGITLIHTNLRLFHH</sequence>
<keyword evidence="21" id="KW-1185">Reference proteome</keyword>
<dbReference type="GO" id="GO:0005829">
    <property type="term" value="C:cytosol"/>
    <property type="evidence" value="ECO:0007669"/>
    <property type="project" value="UniProtKB-SubCell"/>
</dbReference>
<keyword evidence="9" id="KW-0963">Cytoplasm</keyword>
<evidence type="ECO:0000313" key="20">
    <source>
        <dbReference type="Ensembl" id="ENSFTIP00000002932.1"/>
    </source>
</evidence>
<dbReference type="PIRSF" id="PIRSF000414">
    <property type="entry name" value="AICARFT_IMPCHas"/>
    <property type="match status" value="1"/>
</dbReference>
<evidence type="ECO:0000259" key="19">
    <source>
        <dbReference type="PROSITE" id="PS51855"/>
    </source>
</evidence>
<dbReference type="AlphaFoldDB" id="A0A8C4TYM7"/>
<keyword evidence="13" id="KW-0511">Multifunctional enzyme</keyword>
<dbReference type="GO" id="GO:0004643">
    <property type="term" value="F:phosphoribosylaminoimidazolecarboxamide formyltransferase activity"/>
    <property type="evidence" value="ECO:0007669"/>
    <property type="project" value="UniProtKB-EC"/>
</dbReference>
<dbReference type="UniPathway" id="UPA00074">
    <property type="reaction ID" value="UER00133"/>
</dbReference>
<comment type="catalytic activity">
    <reaction evidence="17">
        <text>IMP + H2O = 5-formamido-1-(5-phospho-D-ribosyl)imidazole-4-carboxamide</text>
        <dbReference type="Rhea" id="RHEA:18445"/>
        <dbReference type="ChEBI" id="CHEBI:15377"/>
        <dbReference type="ChEBI" id="CHEBI:58053"/>
        <dbReference type="ChEBI" id="CHEBI:58467"/>
        <dbReference type="EC" id="3.5.4.10"/>
    </reaction>
    <physiologicalReaction direction="right-to-left" evidence="17">
        <dbReference type="Rhea" id="RHEA:18447"/>
    </physiologicalReaction>
</comment>
<dbReference type="FunFam" id="1.10.287.440:FF:000001">
    <property type="entry name" value="Bifunctional purine biosynthesis protein PURH"/>
    <property type="match status" value="1"/>
</dbReference>
<dbReference type="CDD" id="cd01421">
    <property type="entry name" value="IMPCH"/>
    <property type="match status" value="1"/>
</dbReference>
<dbReference type="GO" id="GO:0003937">
    <property type="term" value="F:IMP cyclohydrolase activity"/>
    <property type="evidence" value="ECO:0007669"/>
    <property type="project" value="UniProtKB-EC"/>
</dbReference>
<dbReference type="FunFam" id="3.40.50.1380:FF:000003">
    <property type="entry name" value="Bifunctional purine biosynthesis protein"/>
    <property type="match status" value="1"/>
</dbReference>
<evidence type="ECO:0000256" key="15">
    <source>
        <dbReference type="ARBA" id="ARBA00046691"/>
    </source>
</evidence>
<evidence type="ECO:0000256" key="8">
    <source>
        <dbReference type="ARBA" id="ARBA00017905"/>
    </source>
</evidence>
<comment type="subunit">
    <text evidence="15">Homodimer. Associates with internalized INSR complexes on Golgi/endosomal membranes. Interacts with INSR; ATIC together with PRKAA2/AMPK2 and HACD3/PTPLAD1 is proposed to be part of a signaling network regulating INSR autophosphorylation and endocytosis.</text>
</comment>
<dbReference type="Gene3D" id="1.10.287.440">
    <property type="match status" value="1"/>
</dbReference>
<dbReference type="Proteomes" id="UP000694562">
    <property type="component" value="Unplaced"/>
</dbReference>
<evidence type="ECO:0000256" key="9">
    <source>
        <dbReference type="ARBA" id="ARBA00022490"/>
    </source>
</evidence>
<comment type="catalytic activity">
    <reaction evidence="1">
        <text>10-formyldihydrofolate + 5-amino-1-(5-phospho-beta-D-ribosyl)imidazole-4-carboxamide = 5-formamido-1-(5-phospho-D-ribosyl)imidazole-4-carboxamide + 7,8-dihydrofolate</text>
        <dbReference type="Rhea" id="RHEA:59144"/>
        <dbReference type="ChEBI" id="CHEBI:57451"/>
        <dbReference type="ChEBI" id="CHEBI:57452"/>
        <dbReference type="ChEBI" id="CHEBI:58467"/>
        <dbReference type="ChEBI" id="CHEBI:58475"/>
    </reaction>
    <physiologicalReaction direction="left-to-right" evidence="1">
        <dbReference type="Rhea" id="RHEA:59145"/>
    </physiologicalReaction>
</comment>
<comment type="function">
    <text evidence="18">Bifunctional enzyme that catalyzes the last two steps of purine biosynthesis. Acts as a transformylase that incorporates a formyl group to the AMP analog AICAR (5-amino-1-(5-phospho-beta-D-ribosyl)imidazole-4-carboxamide) to produce the intermediate formyl-AICAR (FAICAR). Can use both 10-formyldihydrofolate and 10-formyltetrahydrofolate as the formyl donor in this reaction. Also catalyzes the cyclization of FAICAR to inosine monophosphate (IMP). Promotes insulin receptor/INSR autophosphorylation and is involved in INSR internalization.</text>
</comment>
<dbReference type="InterPro" id="IPR024051">
    <property type="entry name" value="AICAR_Tfase_dup_dom_sf"/>
</dbReference>
<dbReference type="PROSITE" id="PS51855">
    <property type="entry name" value="MGS"/>
    <property type="match status" value="1"/>
</dbReference>
<proteinExistence type="inferred from homology"/>